<reference evidence="1" key="1">
    <citation type="journal article" date="2014" name="Nat. Genet.">
        <title>Genome and transcriptome of the porcine whipworm Trichuris suis.</title>
        <authorList>
            <person name="Jex A.R."/>
            <person name="Nejsum P."/>
            <person name="Schwarz E.M."/>
            <person name="Hu L."/>
            <person name="Young N.D."/>
            <person name="Hall R.S."/>
            <person name="Korhonen P.K."/>
            <person name="Liao S."/>
            <person name="Thamsborg S."/>
            <person name="Xia J."/>
            <person name="Xu P."/>
            <person name="Wang S."/>
            <person name="Scheerlinck J.P."/>
            <person name="Hofmann A."/>
            <person name="Sternberg P.W."/>
            <person name="Wang J."/>
            <person name="Gasser R.B."/>
        </authorList>
    </citation>
    <scope>NUCLEOTIDE SEQUENCE [LARGE SCALE GENOMIC DNA]</scope>
    <source>
        <strain evidence="1">DCEP-RM93F</strain>
    </source>
</reference>
<name>A0A085NA08_9BILA</name>
<accession>A0A085NA08</accession>
<dbReference type="Proteomes" id="UP000030758">
    <property type="component" value="Unassembled WGS sequence"/>
</dbReference>
<dbReference type="EMBL" id="KL367526">
    <property type="protein sequence ID" value="KFD66304.1"/>
    <property type="molecule type" value="Genomic_DNA"/>
</dbReference>
<protein>
    <submittedName>
        <fullName evidence="1">Uncharacterized protein</fullName>
    </submittedName>
</protein>
<evidence type="ECO:0000313" key="1">
    <source>
        <dbReference type="EMBL" id="KFD66304.1"/>
    </source>
</evidence>
<organism evidence="1">
    <name type="scientific">Trichuris suis</name>
    <name type="common">pig whipworm</name>
    <dbReference type="NCBI Taxonomy" id="68888"/>
    <lineage>
        <taxon>Eukaryota</taxon>
        <taxon>Metazoa</taxon>
        <taxon>Ecdysozoa</taxon>
        <taxon>Nematoda</taxon>
        <taxon>Enoplea</taxon>
        <taxon>Dorylaimia</taxon>
        <taxon>Trichinellida</taxon>
        <taxon>Trichuridae</taxon>
        <taxon>Trichuris</taxon>
    </lineage>
</organism>
<gene>
    <name evidence="1" type="ORF">M514_21591</name>
</gene>
<sequence length="77" mass="8406">MATFSSLNLVHNSQKLVAMASVKTETECCDTLPKISTKKTELSLVCHQPVAASAVFFPTCRAPACQQMLSDFICIIR</sequence>
<proteinExistence type="predicted"/>
<dbReference type="AlphaFoldDB" id="A0A085NA08"/>